<sequence length="486" mass="55937">MASRLFIKKPKHLLAKIANEIAPCAFCQREVDDELLYGKLYSFGDIHCHYFCVLLSCCLLQKGDDVDGLFGFLYPDVLVEIERKMFLLPPGGSLTGISYCQQHAPKQTINAEIMEKVKERRKKLRAGLHEGDETQRGSWNRTRSRRSTNGIYLVDGVSVCVPPEETTMLRTGHQVLVLHSKTPQLCMKIKDKSDLIVPKQEPEKPFEYQNMNNTIAAITPVVLTEEFLEKNLPIISPNKHINTVNIQNNSVMEVSENNEIVNINFKINETPKGKMSFKFSPAKDVTDKHDIDLDLETFKSQYLSEIVGVAKENKGFIEDPRDKKKRKRKADTEESDKKKRKITRNLKNQSTEKVETKRKKPMAANGCENNIKEKRAKLKKNKKVVVEFKKPKKKPKKRCGTELSIRNKGIRVNIRWVKERLKLKITKANENKNLKQCVLQFSQERPRNIVMAPADVSPLKRKYTKKDKLCDNLVQTSLHSFFKVTE</sequence>
<evidence type="ECO:0000313" key="3">
    <source>
        <dbReference type="Proteomes" id="UP000324832"/>
    </source>
</evidence>
<protein>
    <submittedName>
        <fullName evidence="2">Uncharacterized protein</fullName>
    </submittedName>
</protein>
<evidence type="ECO:0000256" key="1">
    <source>
        <dbReference type="SAM" id="MobiDB-lite"/>
    </source>
</evidence>
<name>A0A5E4QMG7_9NEOP</name>
<accession>A0A5E4QMG7</accession>
<evidence type="ECO:0000313" key="2">
    <source>
        <dbReference type="EMBL" id="VVC98850.1"/>
    </source>
</evidence>
<organism evidence="2 3">
    <name type="scientific">Leptidea sinapis</name>
    <dbReference type="NCBI Taxonomy" id="189913"/>
    <lineage>
        <taxon>Eukaryota</taxon>
        <taxon>Metazoa</taxon>
        <taxon>Ecdysozoa</taxon>
        <taxon>Arthropoda</taxon>
        <taxon>Hexapoda</taxon>
        <taxon>Insecta</taxon>
        <taxon>Pterygota</taxon>
        <taxon>Neoptera</taxon>
        <taxon>Endopterygota</taxon>
        <taxon>Lepidoptera</taxon>
        <taxon>Glossata</taxon>
        <taxon>Ditrysia</taxon>
        <taxon>Papilionoidea</taxon>
        <taxon>Pieridae</taxon>
        <taxon>Dismorphiinae</taxon>
        <taxon>Leptidea</taxon>
    </lineage>
</organism>
<dbReference type="AlphaFoldDB" id="A0A5E4QMG7"/>
<dbReference type="EMBL" id="FZQP02003823">
    <property type="protein sequence ID" value="VVC98850.1"/>
    <property type="molecule type" value="Genomic_DNA"/>
</dbReference>
<feature type="non-terminal residue" evidence="2">
    <location>
        <position position="486"/>
    </location>
</feature>
<proteinExistence type="predicted"/>
<keyword evidence="3" id="KW-1185">Reference proteome</keyword>
<gene>
    <name evidence="2" type="ORF">LSINAPIS_LOCUS9858</name>
</gene>
<dbReference type="Proteomes" id="UP000324832">
    <property type="component" value="Unassembled WGS sequence"/>
</dbReference>
<reference evidence="2 3" key="1">
    <citation type="submission" date="2017-07" db="EMBL/GenBank/DDBJ databases">
        <authorList>
            <person name="Talla V."/>
            <person name="Backstrom N."/>
        </authorList>
    </citation>
    <scope>NUCLEOTIDE SEQUENCE [LARGE SCALE GENOMIC DNA]</scope>
</reference>
<feature type="region of interest" description="Disordered" evidence="1">
    <location>
        <begin position="317"/>
        <end position="361"/>
    </location>
</feature>